<dbReference type="EMBL" id="JACCBW010000001">
    <property type="protein sequence ID" value="NYE35381.1"/>
    <property type="molecule type" value="Genomic_DNA"/>
</dbReference>
<evidence type="ECO:0000313" key="5">
    <source>
        <dbReference type="EMBL" id="NYE35381.1"/>
    </source>
</evidence>
<comment type="similarity">
    <text evidence="1">Belongs to the 'phage' integrase family.</text>
</comment>
<dbReference type="Pfam" id="PF00589">
    <property type="entry name" value="Phage_integrase"/>
    <property type="match status" value="1"/>
</dbReference>
<dbReference type="PROSITE" id="PS51898">
    <property type="entry name" value="TYR_RECOMBINASE"/>
    <property type="match status" value="1"/>
</dbReference>
<sequence>MAEGISRRGDAWRARYRNPETGRQHERSFANQVDAVRWRRQQLDALDRGRWVNPEAGKVSFLAYFEAWGRDQLWTDGTRQAMALAAKSTTFAELDLRLIRPGHVEAWVKSMTVPTRTRKRPLAPGTIKTRFVNVRTVFRAAVRDGMIAVDPTTQVRLPRLRRRAAAMEIPTPEVVRSILEAADPRFRAFVALCAFAGLRLGEAAALQLGDVDFLRRQVHVRRQVQRGEGDVDIRLPKYNSERTVHVPDALLQVLSEHVALGLPYDWLFAEVEDVPPHQNTIGYRWRTTLARAGVEGVRLHDLRHFYASGLIASGCDVVAVQRALGHAKSTTTLTTYAHLWPTAEDRVRDAAALLFDEVVGSGARAATGDVG</sequence>
<feature type="domain" description="Tyr recombinase" evidence="4">
    <location>
        <begin position="165"/>
        <end position="352"/>
    </location>
</feature>
<dbReference type="CDD" id="cd01189">
    <property type="entry name" value="INT_ICEBs1_C_like"/>
    <property type="match status" value="1"/>
</dbReference>
<dbReference type="GO" id="GO:0015074">
    <property type="term" value="P:DNA integration"/>
    <property type="evidence" value="ECO:0007669"/>
    <property type="project" value="InterPro"/>
</dbReference>
<reference evidence="5 6" key="1">
    <citation type="submission" date="2020-07" db="EMBL/GenBank/DDBJ databases">
        <authorList>
            <person name="Partida-Martinez L."/>
            <person name="Huntemann M."/>
            <person name="Clum A."/>
            <person name="Wang J."/>
            <person name="Palaniappan K."/>
            <person name="Ritter S."/>
            <person name="Chen I.-M."/>
            <person name="Stamatis D."/>
            <person name="Reddy T."/>
            <person name="O'Malley R."/>
            <person name="Daum C."/>
            <person name="Shapiro N."/>
            <person name="Ivanova N."/>
            <person name="Kyrpides N."/>
            <person name="Woyke T."/>
        </authorList>
    </citation>
    <scope>NUCLEOTIDE SEQUENCE [LARGE SCALE GENOMIC DNA]</scope>
    <source>
        <strain evidence="5 6">AT2.17</strain>
    </source>
</reference>
<keyword evidence="6" id="KW-1185">Reference proteome</keyword>
<evidence type="ECO:0000256" key="1">
    <source>
        <dbReference type="ARBA" id="ARBA00008857"/>
    </source>
</evidence>
<dbReference type="Gene3D" id="1.10.150.130">
    <property type="match status" value="1"/>
</dbReference>
<dbReference type="InterPro" id="IPR002104">
    <property type="entry name" value="Integrase_catalytic"/>
</dbReference>
<dbReference type="InterPro" id="IPR013762">
    <property type="entry name" value="Integrase-like_cat_sf"/>
</dbReference>
<keyword evidence="3" id="KW-0233">DNA recombination</keyword>
<evidence type="ECO:0000313" key="6">
    <source>
        <dbReference type="Proteomes" id="UP000549911"/>
    </source>
</evidence>
<keyword evidence="2" id="KW-0238">DNA-binding</keyword>
<comment type="caution">
    <text evidence="5">The sequence shown here is derived from an EMBL/GenBank/DDBJ whole genome shotgun (WGS) entry which is preliminary data.</text>
</comment>
<protein>
    <submittedName>
        <fullName evidence="5">Integrase</fullName>
    </submittedName>
</protein>
<evidence type="ECO:0000259" key="4">
    <source>
        <dbReference type="PROSITE" id="PS51898"/>
    </source>
</evidence>
<dbReference type="Proteomes" id="UP000549911">
    <property type="component" value="Unassembled WGS sequence"/>
</dbReference>
<evidence type="ECO:0000256" key="2">
    <source>
        <dbReference type="ARBA" id="ARBA00023125"/>
    </source>
</evidence>
<dbReference type="GO" id="GO:0003677">
    <property type="term" value="F:DNA binding"/>
    <property type="evidence" value="ECO:0007669"/>
    <property type="project" value="UniProtKB-KW"/>
</dbReference>
<accession>A0A7Y9KN71</accession>
<dbReference type="PANTHER" id="PTHR30349:SF64">
    <property type="entry name" value="PROPHAGE INTEGRASE INTD-RELATED"/>
    <property type="match status" value="1"/>
</dbReference>
<reference evidence="5 6" key="2">
    <citation type="submission" date="2020-08" db="EMBL/GenBank/DDBJ databases">
        <title>The Agave Microbiome: Exploring the role of microbial communities in plant adaptations to desert environments.</title>
        <authorList>
            <person name="Partida-Martinez L.P."/>
        </authorList>
    </citation>
    <scope>NUCLEOTIDE SEQUENCE [LARGE SCALE GENOMIC DNA]</scope>
    <source>
        <strain evidence="5 6">AT2.17</strain>
    </source>
</reference>
<dbReference type="RefSeq" id="WP_179618043.1">
    <property type="nucleotide sequence ID" value="NZ_JACCBW010000001.1"/>
</dbReference>
<dbReference type="Gene3D" id="1.10.443.10">
    <property type="entry name" value="Intergrase catalytic core"/>
    <property type="match status" value="1"/>
</dbReference>
<name>A0A7Y9KN71_9ACTN</name>
<evidence type="ECO:0000256" key="3">
    <source>
        <dbReference type="ARBA" id="ARBA00023172"/>
    </source>
</evidence>
<dbReference type="AlphaFoldDB" id="A0A7Y9KN71"/>
<proteinExistence type="inferred from homology"/>
<dbReference type="InterPro" id="IPR011010">
    <property type="entry name" value="DNA_brk_join_enz"/>
</dbReference>
<dbReference type="SUPFAM" id="SSF56349">
    <property type="entry name" value="DNA breaking-rejoining enzymes"/>
    <property type="match status" value="1"/>
</dbReference>
<gene>
    <name evidence="5" type="ORF">F4692_000485</name>
</gene>
<organism evidence="5 6">
    <name type="scientific">Nocardioides cavernae</name>
    <dbReference type="NCBI Taxonomy" id="1921566"/>
    <lineage>
        <taxon>Bacteria</taxon>
        <taxon>Bacillati</taxon>
        <taxon>Actinomycetota</taxon>
        <taxon>Actinomycetes</taxon>
        <taxon>Propionibacteriales</taxon>
        <taxon>Nocardioidaceae</taxon>
        <taxon>Nocardioides</taxon>
    </lineage>
</organism>
<dbReference type="PANTHER" id="PTHR30349">
    <property type="entry name" value="PHAGE INTEGRASE-RELATED"/>
    <property type="match status" value="1"/>
</dbReference>
<dbReference type="InterPro" id="IPR050090">
    <property type="entry name" value="Tyrosine_recombinase_XerCD"/>
</dbReference>
<dbReference type="GO" id="GO:0006310">
    <property type="term" value="P:DNA recombination"/>
    <property type="evidence" value="ECO:0007669"/>
    <property type="project" value="UniProtKB-KW"/>
</dbReference>
<dbReference type="InterPro" id="IPR010998">
    <property type="entry name" value="Integrase_recombinase_N"/>
</dbReference>